<organism evidence="2 3">
    <name type="scientific">Azohydromonas caseinilytica</name>
    <dbReference type="NCBI Taxonomy" id="2728836"/>
    <lineage>
        <taxon>Bacteria</taxon>
        <taxon>Pseudomonadati</taxon>
        <taxon>Pseudomonadota</taxon>
        <taxon>Betaproteobacteria</taxon>
        <taxon>Burkholderiales</taxon>
        <taxon>Sphaerotilaceae</taxon>
        <taxon>Azohydromonas</taxon>
    </lineage>
</organism>
<proteinExistence type="predicted"/>
<reference evidence="2 3" key="1">
    <citation type="submission" date="2020-04" db="EMBL/GenBank/DDBJ databases">
        <title>Azohydromonas sp. isolated from soil.</title>
        <authorList>
            <person name="Dahal R.H."/>
        </authorList>
    </citation>
    <scope>NUCLEOTIDE SEQUENCE [LARGE SCALE GENOMIC DNA]</scope>
    <source>
        <strain evidence="2 3">G-1-1-14</strain>
    </source>
</reference>
<evidence type="ECO:0000313" key="3">
    <source>
        <dbReference type="Proteomes" id="UP000574067"/>
    </source>
</evidence>
<comment type="caution">
    <text evidence="2">The sequence shown here is derived from an EMBL/GenBank/DDBJ whole genome shotgun (WGS) entry which is preliminary data.</text>
</comment>
<dbReference type="RefSeq" id="WP_169160573.1">
    <property type="nucleotide sequence ID" value="NZ_JABBFW010000007.1"/>
</dbReference>
<gene>
    <name evidence="2" type="ORF">HHL10_11850</name>
</gene>
<name>A0A848FBG6_9BURK</name>
<protein>
    <recommendedName>
        <fullName evidence="4">DUF2946 domain-containing protein</fullName>
    </recommendedName>
</protein>
<keyword evidence="1" id="KW-0732">Signal</keyword>
<evidence type="ECO:0008006" key="4">
    <source>
        <dbReference type="Google" id="ProtNLM"/>
    </source>
</evidence>
<evidence type="ECO:0000256" key="1">
    <source>
        <dbReference type="SAM" id="SignalP"/>
    </source>
</evidence>
<dbReference type="EMBL" id="JABBFW010000007">
    <property type="protein sequence ID" value="NML15663.1"/>
    <property type="molecule type" value="Genomic_DNA"/>
</dbReference>
<evidence type="ECO:0000313" key="2">
    <source>
        <dbReference type="EMBL" id="NML15663.1"/>
    </source>
</evidence>
<accession>A0A848FBG6</accession>
<feature type="chain" id="PRO_5032722491" description="DUF2946 domain-containing protein" evidence="1">
    <location>
        <begin position="29"/>
        <end position="112"/>
    </location>
</feature>
<dbReference type="AlphaFoldDB" id="A0A848FBG6"/>
<feature type="signal peptide" evidence="1">
    <location>
        <begin position="1"/>
        <end position="28"/>
    </location>
</feature>
<keyword evidence="3" id="KW-1185">Reference proteome</keyword>
<sequence length="112" mass="11613">MRTRRLLHLPQRALAWLLLVLLLPLAQAVAAAHAVSHLAGGEDLQDKQALHAAHCALCSTAATVSAGAPPAVPADLPLLDLGHETPLPVAAGVHRAAPTPAYRSRAPPAFTH</sequence>
<dbReference type="Proteomes" id="UP000574067">
    <property type="component" value="Unassembled WGS sequence"/>
</dbReference>